<evidence type="ECO:0000313" key="2">
    <source>
        <dbReference type="EMBL" id="ABK68599.1"/>
    </source>
</evidence>
<dbReference type="AlphaFoldDB" id="A0A0H3A3T1"/>
<feature type="region of interest" description="Disordered" evidence="1">
    <location>
        <begin position="50"/>
        <end position="72"/>
    </location>
</feature>
<dbReference type="Proteomes" id="UP000001574">
    <property type="component" value="Chromosome"/>
</dbReference>
<evidence type="ECO:0000313" key="3">
    <source>
        <dbReference type="Proteomes" id="UP000001574"/>
    </source>
</evidence>
<dbReference type="HOGENOM" id="CLU_161326_0_0_11"/>
<dbReference type="KEGG" id="mav:MAV_1662"/>
<proteinExistence type="predicted"/>
<dbReference type="GeneID" id="75269442"/>
<sequence>MNRQRPAWPAAPWRRSPGKTAAVAGAALFLAGCGGSTPTATTVISTPPAQTKTVTVTVTPPPPPGPKTSIETNGTFIVNKEIAAGTYRTDGKSGCYWARLRSFDTNDIIDNNVGDGAQVVRILPTDVAFMTRSCGIWRKID</sequence>
<evidence type="ECO:0008006" key="4">
    <source>
        <dbReference type="Google" id="ProtNLM"/>
    </source>
</evidence>
<dbReference type="RefSeq" id="WP_011724280.1">
    <property type="nucleotide sequence ID" value="NC_008595.1"/>
</dbReference>
<name>A0A0H3A3T1_MYCA1</name>
<protein>
    <recommendedName>
        <fullName evidence="4">Lipoprotein</fullName>
    </recommendedName>
</protein>
<evidence type="ECO:0000256" key="1">
    <source>
        <dbReference type="SAM" id="MobiDB-lite"/>
    </source>
</evidence>
<gene>
    <name evidence="2" type="ordered locus">MAV_1662</name>
</gene>
<dbReference type="PROSITE" id="PS51257">
    <property type="entry name" value="PROKAR_LIPOPROTEIN"/>
    <property type="match status" value="1"/>
</dbReference>
<accession>A0A0H3A3T1</accession>
<reference evidence="2 3" key="1">
    <citation type="submission" date="2006-10" db="EMBL/GenBank/DDBJ databases">
        <authorList>
            <person name="Fleischmann R.D."/>
            <person name="Dodson R.J."/>
            <person name="Haft D.H."/>
            <person name="Merkel J.S."/>
            <person name="Nelson W.C."/>
            <person name="Fraser C.M."/>
        </authorList>
    </citation>
    <scope>NUCLEOTIDE SEQUENCE [LARGE SCALE GENOMIC DNA]</scope>
    <source>
        <strain evidence="2 3">104</strain>
    </source>
</reference>
<organism evidence="2 3">
    <name type="scientific">Mycobacterium avium (strain 104)</name>
    <dbReference type="NCBI Taxonomy" id="243243"/>
    <lineage>
        <taxon>Bacteria</taxon>
        <taxon>Bacillati</taxon>
        <taxon>Actinomycetota</taxon>
        <taxon>Actinomycetes</taxon>
        <taxon>Mycobacteriales</taxon>
        <taxon>Mycobacteriaceae</taxon>
        <taxon>Mycobacterium</taxon>
        <taxon>Mycobacterium avium complex (MAC)</taxon>
    </lineage>
</organism>
<dbReference type="EMBL" id="CP000479">
    <property type="protein sequence ID" value="ABK68599.1"/>
    <property type="molecule type" value="Genomic_DNA"/>
</dbReference>